<reference evidence="1 2" key="1">
    <citation type="submission" date="2017-12" db="EMBL/GenBank/DDBJ databases">
        <title>Chromulinavorax destructans is a abundant pathogen of dominant heterotrophic picoflagllates.</title>
        <authorList>
            <person name="Deeg C.M."/>
            <person name="Zimmer M."/>
            <person name="Suttle C.A."/>
        </authorList>
    </citation>
    <scope>NUCLEOTIDE SEQUENCE [LARGE SCALE GENOMIC DNA]</scope>
    <source>
        <strain evidence="1 2">SeV1</strain>
    </source>
</reference>
<organism evidence="1 2">
    <name type="scientific">Candidatus Chromulinivorax destructor</name>
    <dbReference type="NCBI Taxonomy" id="2066483"/>
    <lineage>
        <taxon>Bacteria</taxon>
        <taxon>Candidatus Babelota</taxon>
        <taxon>Candidatus Babeliae</taxon>
        <taxon>Candidatus Babeliales</taxon>
        <taxon>Candidatus Chromulinivoraceae</taxon>
        <taxon>Candidatus Chromulinivorax</taxon>
    </lineage>
</organism>
<gene>
    <name evidence="1" type="ORF">C0J27_05095</name>
</gene>
<dbReference type="RefSeq" id="WP_115586094.1">
    <property type="nucleotide sequence ID" value="NZ_CP025544.1"/>
</dbReference>
<dbReference type="EMBL" id="CP025544">
    <property type="protein sequence ID" value="AXK61079.1"/>
    <property type="molecule type" value="Genomic_DNA"/>
</dbReference>
<protein>
    <submittedName>
        <fullName evidence="1">Uncharacterized protein</fullName>
    </submittedName>
</protein>
<dbReference type="AlphaFoldDB" id="A0A345ZCR2"/>
<keyword evidence="2" id="KW-1185">Reference proteome</keyword>
<name>A0A345ZCR2_9BACT</name>
<accession>A0A345ZCR2</accession>
<dbReference type="Proteomes" id="UP000254834">
    <property type="component" value="Chromosome"/>
</dbReference>
<evidence type="ECO:0000313" key="2">
    <source>
        <dbReference type="Proteomes" id="UP000254834"/>
    </source>
</evidence>
<proteinExistence type="predicted"/>
<sequence>MKNLKMFFMRHVGLILTMMAGYTGMNASSANEFEKCLKAKADFLSMCSTGVIDQQFVSHYSTKKNNVYKIAFQTCMQVKYGKDYLSNASYQEDLKREQLFQQELSVDLDNIKKSASQVRCDQLRKDFVTSLASVQSEENKAAVIKAFDKQLAECNV</sequence>
<dbReference type="KEGG" id="cdes:C0J27_05095"/>
<evidence type="ECO:0000313" key="1">
    <source>
        <dbReference type="EMBL" id="AXK61079.1"/>
    </source>
</evidence>